<accession>A0ABC8QRI0</accession>
<evidence type="ECO:0000313" key="10">
    <source>
        <dbReference type="EMBL" id="CAK9134102.1"/>
    </source>
</evidence>
<dbReference type="InterPro" id="IPR042197">
    <property type="entry name" value="Apaf_helical"/>
</dbReference>
<evidence type="ECO:0000256" key="7">
    <source>
        <dbReference type="SAM" id="SignalP"/>
    </source>
</evidence>
<dbReference type="SUPFAM" id="SSF52540">
    <property type="entry name" value="P-loop containing nucleoside triphosphate hydrolases"/>
    <property type="match status" value="1"/>
</dbReference>
<evidence type="ECO:0000256" key="1">
    <source>
        <dbReference type="ARBA" id="ARBA00008894"/>
    </source>
</evidence>
<keyword evidence="4" id="KW-0547">Nucleotide-binding</keyword>
<keyword evidence="12" id="KW-1185">Reference proteome</keyword>
<evidence type="ECO:0000256" key="2">
    <source>
        <dbReference type="ARBA" id="ARBA00022614"/>
    </source>
</evidence>
<evidence type="ECO:0000256" key="5">
    <source>
        <dbReference type="ARBA" id="ARBA00022821"/>
    </source>
</evidence>
<keyword evidence="6" id="KW-0067">ATP-binding</keyword>
<dbReference type="InterPro" id="IPR027417">
    <property type="entry name" value="P-loop_NTPase"/>
</dbReference>
<dbReference type="GO" id="GO:0051707">
    <property type="term" value="P:response to other organism"/>
    <property type="evidence" value="ECO:0007669"/>
    <property type="project" value="UniProtKB-ARBA"/>
</dbReference>
<name>A0ABC8QRI0_9AQUA</name>
<evidence type="ECO:0000256" key="6">
    <source>
        <dbReference type="ARBA" id="ARBA00022840"/>
    </source>
</evidence>
<dbReference type="AlphaFoldDB" id="A0ABC8QRI0"/>
<keyword evidence="5" id="KW-0611">Plant defense</keyword>
<dbReference type="Gene3D" id="1.10.10.10">
    <property type="entry name" value="Winged helix-like DNA-binding domain superfamily/Winged helix DNA-binding domain"/>
    <property type="match status" value="1"/>
</dbReference>
<evidence type="ECO:0000313" key="11">
    <source>
        <dbReference type="EMBL" id="CAK9155344.1"/>
    </source>
</evidence>
<dbReference type="EMBL" id="CAUOFW020000336">
    <property type="protein sequence ID" value="CAK9134102.1"/>
    <property type="molecule type" value="Genomic_DNA"/>
</dbReference>
<dbReference type="InterPro" id="IPR032675">
    <property type="entry name" value="LRR_dom_sf"/>
</dbReference>
<feature type="chain" id="PRO_5044720851" description="NBS-LRR type disease resistance protein" evidence="7">
    <location>
        <begin position="22"/>
        <end position="393"/>
    </location>
</feature>
<dbReference type="InterPro" id="IPR058922">
    <property type="entry name" value="WHD_DRP"/>
</dbReference>
<keyword evidence="7" id="KW-0732">Signal</keyword>
<dbReference type="Pfam" id="PF23559">
    <property type="entry name" value="WHD_DRP"/>
    <property type="match status" value="1"/>
</dbReference>
<dbReference type="Gene3D" id="1.10.8.430">
    <property type="entry name" value="Helical domain of apoptotic protease-activating factors"/>
    <property type="match status" value="1"/>
</dbReference>
<dbReference type="InterPro" id="IPR036388">
    <property type="entry name" value="WH-like_DNA-bd_sf"/>
</dbReference>
<dbReference type="GO" id="GO:0005524">
    <property type="term" value="F:ATP binding"/>
    <property type="evidence" value="ECO:0007669"/>
    <property type="project" value="UniProtKB-KW"/>
</dbReference>
<evidence type="ECO:0000256" key="4">
    <source>
        <dbReference type="ARBA" id="ARBA00022741"/>
    </source>
</evidence>
<dbReference type="PANTHER" id="PTHR23155">
    <property type="entry name" value="DISEASE RESISTANCE PROTEIN RP"/>
    <property type="match status" value="1"/>
</dbReference>
<reference evidence="10 12" key="1">
    <citation type="submission" date="2024-02" db="EMBL/GenBank/DDBJ databases">
        <authorList>
            <person name="Vignale AGUSTIN F."/>
            <person name="Sosa J E."/>
            <person name="Modenutti C."/>
        </authorList>
    </citation>
    <scope>NUCLEOTIDE SEQUENCE [LARGE SCALE GENOMIC DNA]</scope>
</reference>
<dbReference type="Proteomes" id="UP001642360">
    <property type="component" value="Unassembled WGS sequence"/>
</dbReference>
<sequence length="393" mass="45078">MTCQGLPLAILTLAQLMSTKGHNPREWNDILQSLSSKLEDVNQILLLSYNCLPTHLKFCFLYCAMLPKNRRIKINNLIRLLVAEGFVTEIPGQTLEAVAKEYFFELSYRSLLHIITHRISREPDYYQMHDLLRDVAFHVIGKGNFGVIFSDQICELESKSKSRRLVIYETTPYTELDMSNWKLRSLHVFRANSFNFSQSQMLQSIKLLRVLHLENVSIESLPDEMGNLIQLRFLGLKCTNISKLPTSLRKLCHLQTLDIRGTQVDSLPDGIAELQQLRHLICSTNVRVSNLTFQSTQLQTLSGMSLNCSQARELGQLTQLRKLKVSVIEVKDCSELCASIEKLPNLESLTVRTTWNSEFHRPGGLERLLAPRFLEKLVLKGMLKTTARFFRHS</sequence>
<dbReference type="InterPro" id="IPR055414">
    <property type="entry name" value="LRR_R13L4/SHOC2-like"/>
</dbReference>
<evidence type="ECO:0000313" key="12">
    <source>
        <dbReference type="Proteomes" id="UP001642360"/>
    </source>
</evidence>
<dbReference type="PANTHER" id="PTHR23155:SF1205">
    <property type="entry name" value="DISEASE RESISTANCE PROTEIN RPM1"/>
    <property type="match status" value="1"/>
</dbReference>
<proteinExistence type="inferred from homology"/>
<dbReference type="GO" id="GO:0006952">
    <property type="term" value="P:defense response"/>
    <property type="evidence" value="ECO:0007669"/>
    <property type="project" value="UniProtKB-KW"/>
</dbReference>
<evidence type="ECO:0000259" key="9">
    <source>
        <dbReference type="Pfam" id="PF23598"/>
    </source>
</evidence>
<evidence type="ECO:0000256" key="3">
    <source>
        <dbReference type="ARBA" id="ARBA00022737"/>
    </source>
</evidence>
<dbReference type="SUPFAM" id="SSF52058">
    <property type="entry name" value="L domain-like"/>
    <property type="match status" value="1"/>
</dbReference>
<feature type="domain" description="Disease resistance protein winged helix" evidence="8">
    <location>
        <begin position="66"/>
        <end position="136"/>
    </location>
</feature>
<dbReference type="FunFam" id="1.10.10.10:FF:000322">
    <property type="entry name" value="Probable disease resistance protein At1g63360"/>
    <property type="match status" value="1"/>
</dbReference>
<keyword evidence="2" id="KW-0433">Leucine-rich repeat</keyword>
<feature type="signal peptide" evidence="7">
    <location>
        <begin position="1"/>
        <end position="21"/>
    </location>
</feature>
<dbReference type="Pfam" id="PF23598">
    <property type="entry name" value="LRR_14"/>
    <property type="match status" value="1"/>
</dbReference>
<evidence type="ECO:0008006" key="13">
    <source>
        <dbReference type="Google" id="ProtNLM"/>
    </source>
</evidence>
<dbReference type="Gene3D" id="3.80.10.10">
    <property type="entry name" value="Ribonuclease Inhibitor"/>
    <property type="match status" value="1"/>
</dbReference>
<comment type="similarity">
    <text evidence="1">Belongs to the disease resistance NB-LRR family.</text>
</comment>
<evidence type="ECO:0000259" key="8">
    <source>
        <dbReference type="Pfam" id="PF23559"/>
    </source>
</evidence>
<feature type="domain" description="Disease resistance R13L4/SHOC-2-like LRR" evidence="9">
    <location>
        <begin position="182"/>
        <end position="383"/>
    </location>
</feature>
<comment type="caution">
    <text evidence="10">The sequence shown here is derived from an EMBL/GenBank/DDBJ whole genome shotgun (WGS) entry which is preliminary data.</text>
</comment>
<dbReference type="InterPro" id="IPR044974">
    <property type="entry name" value="Disease_R_plants"/>
</dbReference>
<gene>
    <name evidence="10" type="ORF">ILEXP_LOCUS1036</name>
    <name evidence="11" type="ORF">ILEXP_LOCUS23747</name>
</gene>
<keyword evidence="3" id="KW-0677">Repeat</keyword>
<dbReference type="EMBL" id="CAUOFW020002687">
    <property type="protein sequence ID" value="CAK9155344.1"/>
    <property type="molecule type" value="Genomic_DNA"/>
</dbReference>
<protein>
    <recommendedName>
        <fullName evidence="13">NBS-LRR type disease resistance protein</fullName>
    </recommendedName>
</protein>
<organism evidence="10 12">
    <name type="scientific">Ilex paraguariensis</name>
    <name type="common">yerba mate</name>
    <dbReference type="NCBI Taxonomy" id="185542"/>
    <lineage>
        <taxon>Eukaryota</taxon>
        <taxon>Viridiplantae</taxon>
        <taxon>Streptophyta</taxon>
        <taxon>Embryophyta</taxon>
        <taxon>Tracheophyta</taxon>
        <taxon>Spermatophyta</taxon>
        <taxon>Magnoliopsida</taxon>
        <taxon>eudicotyledons</taxon>
        <taxon>Gunneridae</taxon>
        <taxon>Pentapetalae</taxon>
        <taxon>asterids</taxon>
        <taxon>campanulids</taxon>
        <taxon>Aquifoliales</taxon>
        <taxon>Aquifoliaceae</taxon>
        <taxon>Ilex</taxon>
    </lineage>
</organism>